<gene>
    <name evidence="1" type="ORF">C4N21_03965</name>
</gene>
<proteinExistence type="predicted"/>
<dbReference type="Proteomes" id="UP000250550">
    <property type="component" value="Unassembled WGS sequence"/>
</dbReference>
<accession>A0A329UW10</accession>
<organism evidence="1 2">
    <name type="scientific">Faecalibacterium prausnitzii</name>
    <dbReference type="NCBI Taxonomy" id="853"/>
    <lineage>
        <taxon>Bacteria</taxon>
        <taxon>Bacillati</taxon>
        <taxon>Bacillota</taxon>
        <taxon>Clostridia</taxon>
        <taxon>Eubacteriales</taxon>
        <taxon>Oscillospiraceae</taxon>
        <taxon>Faecalibacterium</taxon>
    </lineage>
</organism>
<comment type="caution">
    <text evidence="1">The sequence shown here is derived from an EMBL/GenBank/DDBJ whole genome shotgun (WGS) entry which is preliminary data.</text>
</comment>
<protein>
    <submittedName>
        <fullName evidence="1">Uncharacterized protein</fullName>
    </submittedName>
</protein>
<name>A0A329UW10_9FIRM</name>
<sequence length="102" mass="12221">MTPEMQMAMMHEINQQCLEKDDLLALDVDCMVLWTLHRHLGFGVKRLHDFYLAMAAEHRRMREFYEMDDLYPERLKLKELGADVEQWQKEVLANEPKTLGKR</sequence>
<reference evidence="1 2" key="1">
    <citation type="submission" date="2018-02" db="EMBL/GenBank/DDBJ databases">
        <title>Complete genome sequencing of Faecalibacterium prausnitzii strains isolated from the human gut.</title>
        <authorList>
            <person name="Fitzgerald B.C."/>
            <person name="Shkoporov A.N."/>
            <person name="Ross P.R."/>
            <person name="Hill C."/>
        </authorList>
    </citation>
    <scope>NUCLEOTIDE SEQUENCE [LARGE SCALE GENOMIC DNA]</scope>
    <source>
        <strain evidence="1 2">APC924/119</strain>
    </source>
</reference>
<dbReference type="EMBL" id="PRLF01000003">
    <property type="protein sequence ID" value="RAW66549.1"/>
    <property type="molecule type" value="Genomic_DNA"/>
</dbReference>
<evidence type="ECO:0000313" key="2">
    <source>
        <dbReference type="Proteomes" id="UP000250550"/>
    </source>
</evidence>
<dbReference type="AlphaFoldDB" id="A0A329UW10"/>
<evidence type="ECO:0000313" key="1">
    <source>
        <dbReference type="EMBL" id="RAW66549.1"/>
    </source>
</evidence>